<dbReference type="InterPro" id="IPR016138">
    <property type="entry name" value="Ribosome_inactivat_prot_sub1"/>
</dbReference>
<dbReference type="InterPro" id="IPR001574">
    <property type="entry name" value="Ribosome_inactivat_prot"/>
</dbReference>
<gene>
    <name evidence="1" type="ORF">C1S65_17140</name>
</gene>
<dbReference type="Pfam" id="PF00161">
    <property type="entry name" value="RIP"/>
    <property type="match status" value="1"/>
</dbReference>
<accession>A0AAD0L7Z8</accession>
<evidence type="ECO:0000313" key="2">
    <source>
        <dbReference type="Proteomes" id="UP000251617"/>
    </source>
</evidence>
<dbReference type="Gene3D" id="3.40.420.10">
    <property type="entry name" value="Ricin (A subunit), domain 1"/>
    <property type="match status" value="1"/>
</dbReference>
<dbReference type="SUPFAM" id="SSF56371">
    <property type="entry name" value="Ribosome inactivating proteins (RIP)"/>
    <property type="match status" value="1"/>
</dbReference>
<name>A0AAD0L7Z8_PSEPU</name>
<dbReference type="GO" id="GO:0017148">
    <property type="term" value="P:negative regulation of translation"/>
    <property type="evidence" value="ECO:0007669"/>
    <property type="project" value="InterPro"/>
</dbReference>
<dbReference type="Proteomes" id="UP000251617">
    <property type="component" value="Chromosome"/>
</dbReference>
<dbReference type="EMBL" id="CP030750">
    <property type="protein sequence ID" value="AXA25753.1"/>
    <property type="molecule type" value="Genomic_DNA"/>
</dbReference>
<evidence type="ECO:0000313" key="1">
    <source>
        <dbReference type="EMBL" id="AXA25753.1"/>
    </source>
</evidence>
<sequence length="201" mass="22530">MIITMHLYTGLFVYGDAIAQMRTLLAMPKGREGFFRIDLILKPGEGVAASLLMSRKSLYIDAFLGADGTWYHFADSEPPFAPKLGVGGNNNRVRKIDLKGTHSALRTNTTATTYSAFTRMDLVALRQYSGGGFDHLRLPLSFAVVACAEAVRFKETELRIERLLASEHDAYKPLSDWQTLFKDWEKLTEVQSAKVWVRHAG</sequence>
<protein>
    <submittedName>
        <fullName evidence="1">Uncharacterized protein</fullName>
    </submittedName>
</protein>
<dbReference type="RefSeq" id="WP_112898705.1">
    <property type="nucleotide sequence ID" value="NZ_CP030750.1"/>
</dbReference>
<organism evidence="1 2">
    <name type="scientific">Pseudomonas putida</name>
    <name type="common">Arthrobacter siderocapsulatus</name>
    <dbReference type="NCBI Taxonomy" id="303"/>
    <lineage>
        <taxon>Bacteria</taxon>
        <taxon>Pseudomonadati</taxon>
        <taxon>Pseudomonadota</taxon>
        <taxon>Gammaproteobacteria</taxon>
        <taxon>Pseudomonadales</taxon>
        <taxon>Pseudomonadaceae</taxon>
        <taxon>Pseudomonas</taxon>
    </lineage>
</organism>
<dbReference type="InterPro" id="IPR036041">
    <property type="entry name" value="Ribosome-inact_prot_sf"/>
</dbReference>
<dbReference type="AlphaFoldDB" id="A0AAD0L7Z8"/>
<dbReference type="GO" id="GO:0030598">
    <property type="term" value="F:rRNA N-glycosylase activity"/>
    <property type="evidence" value="ECO:0007669"/>
    <property type="project" value="InterPro"/>
</dbReference>
<reference evidence="1 2" key="1">
    <citation type="submission" date="2018-06" db="EMBL/GenBank/DDBJ databases">
        <title>The genome of Pseudomonas putida NX-1, a lignin degrader.</title>
        <authorList>
            <person name="Xu Z."/>
        </authorList>
    </citation>
    <scope>NUCLEOTIDE SEQUENCE [LARGE SCALE GENOMIC DNA]</scope>
    <source>
        <strain evidence="1 2">NX-1</strain>
    </source>
</reference>
<proteinExistence type="predicted"/>